<dbReference type="InterPro" id="IPR050624">
    <property type="entry name" value="HTH-type_Tx_Regulator"/>
</dbReference>
<dbReference type="RefSeq" id="WP_289545542.1">
    <property type="nucleotide sequence ID" value="NZ_JAUDDZ010000012.1"/>
</dbReference>
<name>A0ABT7VAG5_9ACTN</name>
<evidence type="ECO:0000256" key="1">
    <source>
        <dbReference type="ARBA" id="ARBA00023125"/>
    </source>
</evidence>
<evidence type="ECO:0000313" key="5">
    <source>
        <dbReference type="Proteomes" id="UP001529421"/>
    </source>
</evidence>
<feature type="domain" description="HTH tetR-type" evidence="3">
    <location>
        <begin position="24"/>
        <end position="84"/>
    </location>
</feature>
<dbReference type="Pfam" id="PF14278">
    <property type="entry name" value="TetR_C_8"/>
    <property type="match status" value="1"/>
</dbReference>
<dbReference type="Proteomes" id="UP001529421">
    <property type="component" value="Unassembled WGS sequence"/>
</dbReference>
<dbReference type="Gene3D" id="1.10.357.10">
    <property type="entry name" value="Tetracycline Repressor, domain 2"/>
    <property type="match status" value="1"/>
</dbReference>
<dbReference type="SUPFAM" id="SSF46689">
    <property type="entry name" value="Homeodomain-like"/>
    <property type="match status" value="1"/>
</dbReference>
<gene>
    <name evidence="4" type="ORF">QUW28_08250</name>
</gene>
<evidence type="ECO:0000256" key="2">
    <source>
        <dbReference type="PROSITE-ProRule" id="PRU00335"/>
    </source>
</evidence>
<comment type="caution">
    <text evidence="4">The sequence shown here is derived from an EMBL/GenBank/DDBJ whole genome shotgun (WGS) entry which is preliminary data.</text>
</comment>
<evidence type="ECO:0000313" key="4">
    <source>
        <dbReference type="EMBL" id="MDM8275476.1"/>
    </source>
</evidence>
<evidence type="ECO:0000259" key="3">
    <source>
        <dbReference type="PROSITE" id="PS50977"/>
    </source>
</evidence>
<dbReference type="PANTHER" id="PTHR43479">
    <property type="entry name" value="ACREF/ENVCD OPERON REPRESSOR-RELATED"/>
    <property type="match status" value="1"/>
</dbReference>
<dbReference type="InterPro" id="IPR001647">
    <property type="entry name" value="HTH_TetR"/>
</dbReference>
<sequence>MKRGIEAPTWWHNPSMDKLDRRTRRTREALYGALMALLHDRPLSNITVTELTNLADVNRSTFYAHFQDIYDMVDTMRSDFKAALMQVVLEQADGLRTSGAHGFMRSVYGYFRDNREMFSVVFGQGPNEAFFGDVVTVVRAGCMDAWGDLAGERGVRDEEQRRALEYRIEFAARGAVGMARAWIEGGCVEDVAWMVDQTDALLAAVRDAG</sequence>
<dbReference type="EMBL" id="JAUDDZ010000012">
    <property type="protein sequence ID" value="MDM8275476.1"/>
    <property type="molecule type" value="Genomic_DNA"/>
</dbReference>
<protein>
    <submittedName>
        <fullName evidence="4">TetR/AcrR family transcriptional regulator C-terminal domain-containing protein</fullName>
    </submittedName>
</protein>
<keyword evidence="5" id="KW-1185">Reference proteome</keyword>
<reference evidence="5" key="1">
    <citation type="submission" date="2023-06" db="EMBL/GenBank/DDBJ databases">
        <title>Identification and characterization of horizontal gene transfer across gut microbiota members of farm animals based on homology search.</title>
        <authorList>
            <person name="Zeman M."/>
            <person name="Kubasova T."/>
            <person name="Jahodarova E."/>
            <person name="Nykrynova M."/>
            <person name="Rychlik I."/>
        </authorList>
    </citation>
    <scope>NUCLEOTIDE SEQUENCE [LARGE SCALE GENOMIC DNA]</scope>
    <source>
        <strain evidence="5">154_Feed</strain>
    </source>
</reference>
<accession>A0ABT7VAG5</accession>
<feature type="DNA-binding region" description="H-T-H motif" evidence="2">
    <location>
        <begin position="47"/>
        <end position="66"/>
    </location>
</feature>
<proteinExistence type="predicted"/>
<dbReference type="InterPro" id="IPR039532">
    <property type="entry name" value="TetR_C_Firmicutes"/>
</dbReference>
<organism evidence="4 5">
    <name type="scientific">Enorma phocaeensis</name>
    <dbReference type="NCBI Taxonomy" id="1871019"/>
    <lineage>
        <taxon>Bacteria</taxon>
        <taxon>Bacillati</taxon>
        <taxon>Actinomycetota</taxon>
        <taxon>Coriobacteriia</taxon>
        <taxon>Coriobacteriales</taxon>
        <taxon>Coriobacteriaceae</taxon>
        <taxon>Enorma</taxon>
    </lineage>
</organism>
<dbReference type="PANTHER" id="PTHR43479:SF7">
    <property type="entry name" value="TETR-FAMILY TRANSCRIPTIONAL REGULATOR"/>
    <property type="match status" value="1"/>
</dbReference>
<keyword evidence="1 2" id="KW-0238">DNA-binding</keyword>
<dbReference type="InterPro" id="IPR009057">
    <property type="entry name" value="Homeodomain-like_sf"/>
</dbReference>
<dbReference type="PROSITE" id="PS50977">
    <property type="entry name" value="HTH_TETR_2"/>
    <property type="match status" value="1"/>
</dbReference>